<sequence length="101" mass="11386">NSNDRVKNILLPIFKKFTSVLICDEPGESHLQSDPRELPNGRLIPEEKLYFQPWQLNEIFHLCSNIKSVVLAIKLNGSKSPKFFPTETDGTGNSCPLFGNL</sequence>
<dbReference type="Proteomes" id="UP000887576">
    <property type="component" value="Unplaced"/>
</dbReference>
<accession>A0AC34RPN9</accession>
<dbReference type="WBParaSite" id="JU765_v2.g9004.t1">
    <property type="protein sequence ID" value="JU765_v2.g9004.t1"/>
    <property type="gene ID" value="JU765_v2.g9004"/>
</dbReference>
<proteinExistence type="predicted"/>
<protein>
    <submittedName>
        <fullName evidence="2">Uncharacterized protein</fullName>
    </submittedName>
</protein>
<reference evidence="2" key="1">
    <citation type="submission" date="2022-11" db="UniProtKB">
        <authorList>
            <consortium name="WormBaseParasite"/>
        </authorList>
    </citation>
    <scope>IDENTIFICATION</scope>
</reference>
<name>A0AC34RPN9_9BILA</name>
<organism evidence="1 2">
    <name type="scientific">Panagrolaimus sp. JU765</name>
    <dbReference type="NCBI Taxonomy" id="591449"/>
    <lineage>
        <taxon>Eukaryota</taxon>
        <taxon>Metazoa</taxon>
        <taxon>Ecdysozoa</taxon>
        <taxon>Nematoda</taxon>
        <taxon>Chromadorea</taxon>
        <taxon>Rhabditida</taxon>
        <taxon>Tylenchina</taxon>
        <taxon>Panagrolaimomorpha</taxon>
        <taxon>Panagrolaimoidea</taxon>
        <taxon>Panagrolaimidae</taxon>
        <taxon>Panagrolaimus</taxon>
    </lineage>
</organism>
<evidence type="ECO:0000313" key="2">
    <source>
        <dbReference type="WBParaSite" id="JU765_v2.g9004.t1"/>
    </source>
</evidence>
<evidence type="ECO:0000313" key="1">
    <source>
        <dbReference type="Proteomes" id="UP000887576"/>
    </source>
</evidence>